<proteinExistence type="predicted"/>
<sequence length="63" mass="6574">MPLLLPHMSLSVFSDALPIKCRLKASDGIVSGGGGFLPGAADFGPLFSIITETERSGFPPARE</sequence>
<accession>C6SE48</accession>
<reference evidence="1" key="1">
    <citation type="journal article" date="2008" name="Proc. Natl. Acad. Sci. U.S.A.">
        <title>Whole-genome comparison of disease and carriage strains provides insights into virulence evolution in Neisseria meningitidis.</title>
        <authorList>
            <person name="Schoen C."/>
            <person name="Blom J."/>
            <person name="Claus H."/>
            <person name="Schramm-Glueck A."/>
            <person name="Brandt P."/>
            <person name="Mueller T."/>
            <person name="Goesmann A."/>
            <person name="Joseph B."/>
            <person name="Konietzny S."/>
            <person name="Kurzai O."/>
            <person name="Schmitt C."/>
            <person name="Friedrich T."/>
            <person name="Linke B."/>
            <person name="Vogel U."/>
            <person name="Frosch M."/>
        </authorList>
    </citation>
    <scope>NUCLEOTIDE SEQUENCE</scope>
    <source>
        <strain evidence="1">Alpha153</strain>
    </source>
</reference>
<dbReference type="AlphaFoldDB" id="C6SE48"/>
<name>C6SE48_NEIME</name>
<gene>
    <name evidence="1" type="ORF">NME_1565</name>
</gene>
<evidence type="ECO:0000313" key="1">
    <source>
        <dbReference type="EMBL" id="CBA07754.1"/>
    </source>
</evidence>
<dbReference type="EMBL" id="AM889137">
    <property type="protein sequence ID" value="CBA07754.1"/>
    <property type="molecule type" value="Genomic_DNA"/>
</dbReference>
<organism evidence="1">
    <name type="scientific">Neisseria meningitidis alpha153</name>
    <dbReference type="NCBI Taxonomy" id="663926"/>
    <lineage>
        <taxon>Bacteria</taxon>
        <taxon>Pseudomonadati</taxon>
        <taxon>Pseudomonadota</taxon>
        <taxon>Betaproteobacteria</taxon>
        <taxon>Neisseriales</taxon>
        <taxon>Neisseriaceae</taxon>
        <taxon>Neisseria</taxon>
    </lineage>
</organism>
<protein>
    <submittedName>
        <fullName evidence="1">Uncharacterized protein</fullName>
    </submittedName>
</protein>